<dbReference type="AlphaFoldDB" id="A0AAD8A6Y5"/>
<protein>
    <submittedName>
        <fullName evidence="2">Uncharacterized protein</fullName>
    </submittedName>
</protein>
<evidence type="ECO:0000313" key="2">
    <source>
        <dbReference type="EMBL" id="KAJ9592892.1"/>
    </source>
</evidence>
<keyword evidence="1" id="KW-0472">Membrane</keyword>
<dbReference type="InterPro" id="IPR052728">
    <property type="entry name" value="O2_lipid_transport_reg"/>
</dbReference>
<accession>A0AAD8A6Y5</accession>
<organism evidence="2 3">
    <name type="scientific">Diploptera punctata</name>
    <name type="common">Pacific beetle cockroach</name>
    <dbReference type="NCBI Taxonomy" id="6984"/>
    <lineage>
        <taxon>Eukaryota</taxon>
        <taxon>Metazoa</taxon>
        <taxon>Ecdysozoa</taxon>
        <taxon>Arthropoda</taxon>
        <taxon>Hexapoda</taxon>
        <taxon>Insecta</taxon>
        <taxon>Pterygota</taxon>
        <taxon>Neoptera</taxon>
        <taxon>Polyneoptera</taxon>
        <taxon>Dictyoptera</taxon>
        <taxon>Blattodea</taxon>
        <taxon>Blaberoidea</taxon>
        <taxon>Blaberidae</taxon>
        <taxon>Diplopterinae</taxon>
        <taxon>Diploptera</taxon>
    </lineage>
</organism>
<sequence length="203" mass="23283">LGSLLSKGIRWSLCIPSSCTATNLQVHLQNELSGTSGTEVTVNDSDCSIHEEKPFTSLDYFCIAILSILMLATLLSTGYEYIIVMERYVFSFNECKLLLTSIDGIKFISLCWILLANACLVIETLPAMNYKQSFKYWSLWPEIMVLNMELPVNTFLVCTGILISYNFFNDMNRRGFSKLRSGVEPRHVIHKTYLLVFYFHRFI</sequence>
<proteinExistence type="predicted"/>
<keyword evidence="3" id="KW-1185">Reference proteome</keyword>
<feature type="transmembrane region" description="Helical" evidence="1">
    <location>
        <begin position="150"/>
        <end position="168"/>
    </location>
</feature>
<feature type="transmembrane region" description="Helical" evidence="1">
    <location>
        <begin position="105"/>
        <end position="130"/>
    </location>
</feature>
<dbReference type="PANTHER" id="PTHR11161:SF4">
    <property type="entry name" value="DROP DEAD"/>
    <property type="match status" value="1"/>
</dbReference>
<keyword evidence="1" id="KW-1133">Transmembrane helix</keyword>
<evidence type="ECO:0000313" key="3">
    <source>
        <dbReference type="Proteomes" id="UP001233999"/>
    </source>
</evidence>
<feature type="non-terminal residue" evidence="2">
    <location>
        <position position="203"/>
    </location>
</feature>
<reference evidence="2" key="1">
    <citation type="journal article" date="2023" name="IScience">
        <title>Live-bearing cockroach genome reveals convergent evolutionary mechanisms linked to viviparity in insects and beyond.</title>
        <authorList>
            <person name="Fouks B."/>
            <person name="Harrison M.C."/>
            <person name="Mikhailova A.A."/>
            <person name="Marchal E."/>
            <person name="English S."/>
            <person name="Carruthers M."/>
            <person name="Jennings E.C."/>
            <person name="Chiamaka E.L."/>
            <person name="Frigard R.A."/>
            <person name="Pippel M."/>
            <person name="Attardo G.M."/>
            <person name="Benoit J.B."/>
            <person name="Bornberg-Bauer E."/>
            <person name="Tobe S.S."/>
        </authorList>
    </citation>
    <scope>NUCLEOTIDE SEQUENCE</scope>
    <source>
        <strain evidence="2">Stay&amp;Tobe</strain>
    </source>
</reference>
<dbReference type="PANTHER" id="PTHR11161">
    <property type="entry name" value="O-ACYLTRANSFERASE"/>
    <property type="match status" value="1"/>
</dbReference>
<name>A0AAD8A6Y5_DIPPU</name>
<gene>
    <name evidence="2" type="ORF">L9F63_015470</name>
</gene>
<dbReference type="EMBL" id="JASPKZ010003799">
    <property type="protein sequence ID" value="KAJ9592892.1"/>
    <property type="molecule type" value="Genomic_DNA"/>
</dbReference>
<feature type="non-terminal residue" evidence="2">
    <location>
        <position position="1"/>
    </location>
</feature>
<dbReference type="Proteomes" id="UP001233999">
    <property type="component" value="Unassembled WGS sequence"/>
</dbReference>
<keyword evidence="1" id="KW-0812">Transmembrane</keyword>
<comment type="caution">
    <text evidence="2">The sequence shown here is derived from an EMBL/GenBank/DDBJ whole genome shotgun (WGS) entry which is preliminary data.</text>
</comment>
<feature type="transmembrane region" description="Helical" evidence="1">
    <location>
        <begin position="58"/>
        <end position="84"/>
    </location>
</feature>
<reference evidence="2" key="2">
    <citation type="submission" date="2023-05" db="EMBL/GenBank/DDBJ databases">
        <authorList>
            <person name="Fouks B."/>
        </authorList>
    </citation>
    <scope>NUCLEOTIDE SEQUENCE</scope>
    <source>
        <strain evidence="2">Stay&amp;Tobe</strain>
        <tissue evidence="2">Testes</tissue>
    </source>
</reference>
<evidence type="ECO:0000256" key="1">
    <source>
        <dbReference type="SAM" id="Phobius"/>
    </source>
</evidence>